<dbReference type="InterPro" id="IPR018114">
    <property type="entry name" value="TRYPSIN_HIS"/>
</dbReference>
<organism evidence="3 4">
    <name type="scientific">Elysia chlorotica</name>
    <name type="common">Eastern emerald elysia</name>
    <name type="synonym">Sea slug</name>
    <dbReference type="NCBI Taxonomy" id="188477"/>
    <lineage>
        <taxon>Eukaryota</taxon>
        <taxon>Metazoa</taxon>
        <taxon>Spiralia</taxon>
        <taxon>Lophotrochozoa</taxon>
        <taxon>Mollusca</taxon>
        <taxon>Gastropoda</taxon>
        <taxon>Heterobranchia</taxon>
        <taxon>Euthyneura</taxon>
        <taxon>Panpulmonata</taxon>
        <taxon>Sacoglossa</taxon>
        <taxon>Placobranchoidea</taxon>
        <taxon>Plakobranchidae</taxon>
        <taxon>Elysia</taxon>
    </lineage>
</organism>
<dbReference type="PANTHER" id="PTHR24252">
    <property type="entry name" value="ACROSIN-RELATED"/>
    <property type="match status" value="1"/>
</dbReference>
<dbReference type="InterPro" id="IPR001254">
    <property type="entry name" value="Trypsin_dom"/>
</dbReference>
<dbReference type="InterPro" id="IPR001314">
    <property type="entry name" value="Peptidase_S1A"/>
</dbReference>
<dbReference type="Pfam" id="PF00089">
    <property type="entry name" value="Trypsin"/>
    <property type="match status" value="1"/>
</dbReference>
<feature type="non-terminal residue" evidence="3">
    <location>
        <position position="313"/>
    </location>
</feature>
<dbReference type="EMBL" id="RQTK01000394">
    <property type="protein sequence ID" value="RUS80386.1"/>
    <property type="molecule type" value="Genomic_DNA"/>
</dbReference>
<evidence type="ECO:0000259" key="2">
    <source>
        <dbReference type="PROSITE" id="PS50240"/>
    </source>
</evidence>
<evidence type="ECO:0000256" key="1">
    <source>
        <dbReference type="ARBA" id="ARBA00023157"/>
    </source>
</evidence>
<evidence type="ECO:0000313" key="4">
    <source>
        <dbReference type="Proteomes" id="UP000271974"/>
    </source>
</evidence>
<dbReference type="STRING" id="188477.A0A433TFS5"/>
<dbReference type="PANTHER" id="PTHR24252:SF7">
    <property type="entry name" value="HYALIN"/>
    <property type="match status" value="1"/>
</dbReference>
<dbReference type="SMART" id="SM00020">
    <property type="entry name" value="Tryp_SPc"/>
    <property type="match status" value="1"/>
</dbReference>
<protein>
    <recommendedName>
        <fullName evidence="2">Peptidase S1 domain-containing protein</fullName>
    </recommendedName>
</protein>
<keyword evidence="1" id="KW-1015">Disulfide bond</keyword>
<dbReference type="CDD" id="cd00190">
    <property type="entry name" value="Tryp_SPc"/>
    <property type="match status" value="1"/>
</dbReference>
<dbReference type="Gene3D" id="2.40.10.10">
    <property type="entry name" value="Trypsin-like serine proteases"/>
    <property type="match status" value="1"/>
</dbReference>
<accession>A0A433TFS5</accession>
<dbReference type="PROSITE" id="PS00134">
    <property type="entry name" value="TRYPSIN_HIS"/>
    <property type="match status" value="1"/>
</dbReference>
<proteinExistence type="predicted"/>
<dbReference type="SUPFAM" id="SSF50494">
    <property type="entry name" value="Trypsin-like serine proteases"/>
    <property type="match status" value="1"/>
</dbReference>
<dbReference type="OrthoDB" id="546450at2759"/>
<dbReference type="PROSITE" id="PS50240">
    <property type="entry name" value="TRYPSIN_DOM"/>
    <property type="match status" value="1"/>
</dbReference>
<comment type="caution">
    <text evidence="3">The sequence shown here is derived from an EMBL/GenBank/DDBJ whole genome shotgun (WGS) entry which is preliminary data.</text>
</comment>
<dbReference type="FunFam" id="2.40.10.10:FF:000004">
    <property type="entry name" value="Tryptase gamma 1"/>
    <property type="match status" value="1"/>
</dbReference>
<dbReference type="Proteomes" id="UP000271974">
    <property type="component" value="Unassembled WGS sequence"/>
</dbReference>
<evidence type="ECO:0000313" key="3">
    <source>
        <dbReference type="EMBL" id="RUS80386.1"/>
    </source>
</evidence>
<name>A0A433TFS5_ELYCH</name>
<dbReference type="InterPro" id="IPR009003">
    <property type="entry name" value="Peptidase_S1_PA"/>
</dbReference>
<dbReference type="GO" id="GO:0006508">
    <property type="term" value="P:proteolysis"/>
    <property type="evidence" value="ECO:0007669"/>
    <property type="project" value="InterPro"/>
</dbReference>
<feature type="domain" description="Peptidase S1" evidence="2">
    <location>
        <begin position="133"/>
        <end position="313"/>
    </location>
</feature>
<sequence>MIYQGTCLADILDCPKGNHGTYGQCSSGQICCFGPNPVSTGGSGTPSVTTTQAPSAHTMCQDLFGGTCLPDANNCPAGNHITVSFCGFRETCCFGPHSVSGSGGSGSGSTSGPATTLSGQSCGISMVNSNNRIVGGTEALSHEFPWQVSLMYNGHHMCGGTLIDAQWVLSAAHCFENTYRDQWRVAVGLHDKSTIYQRNYLAVMHVYSHANFDTTGANDNDIALLKLERPVDISGREVRTACLPSANENFDNQMCVVSGWGSRVEDGNSQRYLQKVSLPVLRNDLCNYWMGRNVVRPSMMCAGVRQGGKDACQ</sequence>
<dbReference type="AlphaFoldDB" id="A0A433TFS5"/>
<gene>
    <name evidence="3" type="ORF">EGW08_011851</name>
</gene>
<dbReference type="InterPro" id="IPR043504">
    <property type="entry name" value="Peptidase_S1_PA_chymotrypsin"/>
</dbReference>
<dbReference type="PRINTS" id="PR00722">
    <property type="entry name" value="CHYMOTRYPSIN"/>
</dbReference>
<keyword evidence="4" id="KW-1185">Reference proteome</keyword>
<reference evidence="3 4" key="1">
    <citation type="submission" date="2019-01" db="EMBL/GenBank/DDBJ databases">
        <title>A draft genome assembly of the solar-powered sea slug Elysia chlorotica.</title>
        <authorList>
            <person name="Cai H."/>
            <person name="Li Q."/>
            <person name="Fang X."/>
            <person name="Li J."/>
            <person name="Curtis N.E."/>
            <person name="Altenburger A."/>
            <person name="Shibata T."/>
            <person name="Feng M."/>
            <person name="Maeda T."/>
            <person name="Schwartz J.A."/>
            <person name="Shigenobu S."/>
            <person name="Lundholm N."/>
            <person name="Nishiyama T."/>
            <person name="Yang H."/>
            <person name="Hasebe M."/>
            <person name="Li S."/>
            <person name="Pierce S.K."/>
            <person name="Wang J."/>
        </authorList>
    </citation>
    <scope>NUCLEOTIDE SEQUENCE [LARGE SCALE GENOMIC DNA]</scope>
    <source>
        <strain evidence="3">EC2010</strain>
        <tissue evidence="3">Whole organism of an adult</tissue>
    </source>
</reference>
<dbReference type="GO" id="GO:0004252">
    <property type="term" value="F:serine-type endopeptidase activity"/>
    <property type="evidence" value="ECO:0007669"/>
    <property type="project" value="InterPro"/>
</dbReference>